<organism evidence="1 2">
    <name type="scientific">Stylosanthes scabra</name>
    <dbReference type="NCBI Taxonomy" id="79078"/>
    <lineage>
        <taxon>Eukaryota</taxon>
        <taxon>Viridiplantae</taxon>
        <taxon>Streptophyta</taxon>
        <taxon>Embryophyta</taxon>
        <taxon>Tracheophyta</taxon>
        <taxon>Spermatophyta</taxon>
        <taxon>Magnoliopsida</taxon>
        <taxon>eudicotyledons</taxon>
        <taxon>Gunneridae</taxon>
        <taxon>Pentapetalae</taxon>
        <taxon>rosids</taxon>
        <taxon>fabids</taxon>
        <taxon>Fabales</taxon>
        <taxon>Fabaceae</taxon>
        <taxon>Papilionoideae</taxon>
        <taxon>50 kb inversion clade</taxon>
        <taxon>dalbergioids sensu lato</taxon>
        <taxon>Dalbergieae</taxon>
        <taxon>Pterocarpus clade</taxon>
        <taxon>Stylosanthes</taxon>
    </lineage>
</organism>
<sequence length="238" mass="27937">MASIFIVPSQPQLLMKNHRLHGNCHTKSASNSSLVIKCQKLCSFSYRKTVNVPLQELPEASFDHYMDDKNRVFKAVFPDKRSTKQLNEEEWRIKMPPIQCLFLNVNPTADVRLTFKSNGEDYPPNIPRHVTKILELHFLRWEMQGMNKYMDPYHFTLDVRGTLYPLRRGEHSWLSNEMEMKVSFIASPAIALIPDTVMQEAMQLVFKRMMDEMKEDFHGKLLADYGRFKRNKTKKIPI</sequence>
<dbReference type="EMBL" id="JASCZI010091091">
    <property type="protein sequence ID" value="MED6148906.1"/>
    <property type="molecule type" value="Genomic_DNA"/>
</dbReference>
<dbReference type="Pfam" id="PF09366">
    <property type="entry name" value="DUF1997"/>
    <property type="match status" value="1"/>
</dbReference>
<comment type="caution">
    <text evidence="1">The sequence shown here is derived from an EMBL/GenBank/DDBJ whole genome shotgun (WGS) entry which is preliminary data.</text>
</comment>
<proteinExistence type="predicted"/>
<dbReference type="PANTHER" id="PTHR34133:SF8">
    <property type="entry name" value="OS07G0633000 PROTEIN"/>
    <property type="match status" value="1"/>
</dbReference>
<dbReference type="InterPro" id="IPR018971">
    <property type="entry name" value="DUF1997"/>
</dbReference>
<evidence type="ECO:0000313" key="2">
    <source>
        <dbReference type="Proteomes" id="UP001341840"/>
    </source>
</evidence>
<accession>A0ABU6TJF5</accession>
<gene>
    <name evidence="1" type="ORF">PIB30_057432</name>
</gene>
<keyword evidence="2" id="KW-1185">Reference proteome</keyword>
<protein>
    <recommendedName>
        <fullName evidence="3">DUF1997 family protein</fullName>
    </recommendedName>
</protein>
<dbReference type="Proteomes" id="UP001341840">
    <property type="component" value="Unassembled WGS sequence"/>
</dbReference>
<reference evidence="1 2" key="1">
    <citation type="journal article" date="2023" name="Plants (Basel)">
        <title>Bridging the Gap: Combining Genomics and Transcriptomics Approaches to Understand Stylosanthes scabra, an Orphan Legume from the Brazilian Caatinga.</title>
        <authorList>
            <person name="Ferreira-Neto J.R.C."/>
            <person name="da Silva M.D."/>
            <person name="Binneck E."/>
            <person name="de Melo N.F."/>
            <person name="da Silva R.H."/>
            <person name="de Melo A.L.T.M."/>
            <person name="Pandolfi V."/>
            <person name="Bustamante F.O."/>
            <person name="Brasileiro-Vidal A.C."/>
            <person name="Benko-Iseppon A.M."/>
        </authorList>
    </citation>
    <scope>NUCLEOTIDE SEQUENCE [LARGE SCALE GENOMIC DNA]</scope>
    <source>
        <tissue evidence="1">Leaves</tissue>
    </source>
</reference>
<dbReference type="PANTHER" id="PTHR34133">
    <property type="entry name" value="OS07G0633000 PROTEIN"/>
    <property type="match status" value="1"/>
</dbReference>
<name>A0ABU6TJF5_9FABA</name>
<evidence type="ECO:0000313" key="1">
    <source>
        <dbReference type="EMBL" id="MED6148906.1"/>
    </source>
</evidence>
<evidence type="ECO:0008006" key="3">
    <source>
        <dbReference type="Google" id="ProtNLM"/>
    </source>
</evidence>